<gene>
    <name evidence="1" type="ORF">L1987_58009</name>
</gene>
<organism evidence="1 2">
    <name type="scientific">Smallanthus sonchifolius</name>
    <dbReference type="NCBI Taxonomy" id="185202"/>
    <lineage>
        <taxon>Eukaryota</taxon>
        <taxon>Viridiplantae</taxon>
        <taxon>Streptophyta</taxon>
        <taxon>Embryophyta</taxon>
        <taxon>Tracheophyta</taxon>
        <taxon>Spermatophyta</taxon>
        <taxon>Magnoliopsida</taxon>
        <taxon>eudicotyledons</taxon>
        <taxon>Gunneridae</taxon>
        <taxon>Pentapetalae</taxon>
        <taxon>asterids</taxon>
        <taxon>campanulids</taxon>
        <taxon>Asterales</taxon>
        <taxon>Asteraceae</taxon>
        <taxon>Asteroideae</taxon>
        <taxon>Heliantheae alliance</taxon>
        <taxon>Millerieae</taxon>
        <taxon>Smallanthus</taxon>
    </lineage>
</organism>
<dbReference type="EMBL" id="CM042036">
    <property type="protein sequence ID" value="KAI3744911.1"/>
    <property type="molecule type" value="Genomic_DNA"/>
</dbReference>
<evidence type="ECO:0000313" key="1">
    <source>
        <dbReference type="EMBL" id="KAI3744911.1"/>
    </source>
</evidence>
<reference evidence="1 2" key="2">
    <citation type="journal article" date="2022" name="Mol. Ecol. Resour.">
        <title>The genomes of chicory, endive, great burdock and yacon provide insights into Asteraceae paleo-polyploidization history and plant inulin production.</title>
        <authorList>
            <person name="Fan W."/>
            <person name="Wang S."/>
            <person name="Wang H."/>
            <person name="Wang A."/>
            <person name="Jiang F."/>
            <person name="Liu H."/>
            <person name="Zhao H."/>
            <person name="Xu D."/>
            <person name="Zhang Y."/>
        </authorList>
    </citation>
    <scope>NUCLEOTIDE SEQUENCE [LARGE SCALE GENOMIC DNA]</scope>
    <source>
        <strain evidence="2">cv. Yunnan</strain>
        <tissue evidence="1">Leaves</tissue>
    </source>
</reference>
<name>A0ACB9DF70_9ASTR</name>
<keyword evidence="2" id="KW-1185">Reference proteome</keyword>
<comment type="caution">
    <text evidence="1">The sequence shown here is derived from an EMBL/GenBank/DDBJ whole genome shotgun (WGS) entry which is preliminary data.</text>
</comment>
<evidence type="ECO:0000313" key="2">
    <source>
        <dbReference type="Proteomes" id="UP001056120"/>
    </source>
</evidence>
<reference evidence="2" key="1">
    <citation type="journal article" date="2022" name="Mol. Ecol. Resour.">
        <title>The genomes of chicory, endive, great burdock and yacon provide insights into Asteraceae palaeo-polyploidization history and plant inulin production.</title>
        <authorList>
            <person name="Fan W."/>
            <person name="Wang S."/>
            <person name="Wang H."/>
            <person name="Wang A."/>
            <person name="Jiang F."/>
            <person name="Liu H."/>
            <person name="Zhao H."/>
            <person name="Xu D."/>
            <person name="Zhang Y."/>
        </authorList>
    </citation>
    <scope>NUCLEOTIDE SEQUENCE [LARGE SCALE GENOMIC DNA]</scope>
    <source>
        <strain evidence="2">cv. Yunnan</strain>
    </source>
</reference>
<protein>
    <submittedName>
        <fullName evidence="1">Uncharacterized protein</fullName>
    </submittedName>
</protein>
<dbReference type="Proteomes" id="UP001056120">
    <property type="component" value="Linkage Group LG19"/>
</dbReference>
<accession>A0ACB9DF70</accession>
<proteinExistence type="predicted"/>
<sequence>MVRSMSLVSDNLLLVASYEAEMVADWQPFPPTTNANALPWWMTNAASSSDQERVVSAPSLAGPPNQG</sequence>